<evidence type="ECO:0000256" key="1">
    <source>
        <dbReference type="SAM" id="MobiDB-lite"/>
    </source>
</evidence>
<dbReference type="AlphaFoldDB" id="M1DY57"/>
<organism evidence="2 3">
    <name type="scientific">Solanum tuberosum</name>
    <name type="common">Potato</name>
    <dbReference type="NCBI Taxonomy" id="4113"/>
    <lineage>
        <taxon>Eukaryota</taxon>
        <taxon>Viridiplantae</taxon>
        <taxon>Streptophyta</taxon>
        <taxon>Embryophyta</taxon>
        <taxon>Tracheophyta</taxon>
        <taxon>Spermatophyta</taxon>
        <taxon>Magnoliopsida</taxon>
        <taxon>eudicotyledons</taxon>
        <taxon>Gunneridae</taxon>
        <taxon>Pentapetalae</taxon>
        <taxon>asterids</taxon>
        <taxon>lamiids</taxon>
        <taxon>Solanales</taxon>
        <taxon>Solanaceae</taxon>
        <taxon>Solanoideae</taxon>
        <taxon>Solaneae</taxon>
        <taxon>Solanum</taxon>
    </lineage>
</organism>
<sequence length="97" mass="11452">MWEHDKVKVFDGNREMKLCAIYEDLSAITINDLAAMFERYYEAHKVVQTLDVESAFVKRALKAKEQDKDTTRQKRNKKAEEVKKRNPGDRQNHLANR</sequence>
<protein>
    <submittedName>
        <fullName evidence="2">Uncharacterized protein</fullName>
    </submittedName>
</protein>
<evidence type="ECO:0000313" key="3">
    <source>
        <dbReference type="Proteomes" id="UP000011115"/>
    </source>
</evidence>
<dbReference type="Gramene" id="PGSC0003DMT400096309">
    <property type="protein sequence ID" value="PGSC0003DMT400096309"/>
    <property type="gene ID" value="PGSC0003DMG400045880"/>
</dbReference>
<name>M1DY57_SOLTU</name>
<reference evidence="3" key="1">
    <citation type="journal article" date="2011" name="Nature">
        <title>Genome sequence and analysis of the tuber crop potato.</title>
        <authorList>
            <consortium name="The Potato Genome Sequencing Consortium"/>
        </authorList>
    </citation>
    <scope>NUCLEOTIDE SEQUENCE [LARGE SCALE GENOMIC DNA]</scope>
    <source>
        <strain evidence="3">cv. DM1-3 516 R44</strain>
    </source>
</reference>
<evidence type="ECO:0000313" key="2">
    <source>
        <dbReference type="EnsemblPlants" id="PGSC0003DMT400096309"/>
    </source>
</evidence>
<keyword evidence="3" id="KW-1185">Reference proteome</keyword>
<dbReference type="Proteomes" id="UP000011115">
    <property type="component" value="Unassembled WGS sequence"/>
</dbReference>
<accession>M1DY57</accession>
<dbReference type="PaxDb" id="4113-PGSC0003DMT400096309"/>
<proteinExistence type="predicted"/>
<dbReference type="EnsemblPlants" id="PGSC0003DMT400096309">
    <property type="protein sequence ID" value="PGSC0003DMT400096309"/>
    <property type="gene ID" value="PGSC0003DMG400045880"/>
</dbReference>
<dbReference type="InParanoid" id="M1DY57"/>
<dbReference type="HOGENOM" id="CLU_2350760_0_0_1"/>
<reference evidence="2" key="2">
    <citation type="submission" date="2015-06" db="UniProtKB">
        <authorList>
            <consortium name="EnsemblPlants"/>
        </authorList>
    </citation>
    <scope>IDENTIFICATION</scope>
    <source>
        <strain evidence="2">DM1-3 516 R44</strain>
    </source>
</reference>
<feature type="region of interest" description="Disordered" evidence="1">
    <location>
        <begin position="64"/>
        <end position="97"/>
    </location>
</feature>